<accession>S8AL18</accession>
<sequence length="350" mass="39679">MPVLIKGRLGKSPVAGSITTRSKKRTKLAEDETSVQSGGKGNSSTSYGWRGPKPSRSLRNITPSKPWPVGLAAKVDAESKRLQKERFKTERYIEVPVTSLSLKNFPVETVVIKDSNLFGGDHKVYNEGETGAKNREAGVAGARFMHEVLKSESKSWAQRWGRGIQDRIYAWKQAMVWISYNIWWILLLGQIDYQRPGLWKHWAYRYPPVPGGYDFFNIRNQLEDTRHNGQAIHANQGVYFNPEPDRHEADECTNFGDKNKLYGRHHGGIGAIDRAENGNYQCLTPQDDTVERMGEQVVKPLMTLFKAVLAVRVLSWIGMVLISVGHMYIAEFWTWATGIELDENMRNAVV</sequence>
<reference evidence="3 4" key="1">
    <citation type="journal article" date="2013" name="PLoS Genet.">
        <title>Genomic mechanisms accounting for the adaptation to parasitism in nematode-trapping fungi.</title>
        <authorList>
            <person name="Meerupati T."/>
            <person name="Andersson K.M."/>
            <person name="Friman E."/>
            <person name="Kumar D."/>
            <person name="Tunlid A."/>
            <person name="Ahren D."/>
        </authorList>
    </citation>
    <scope>NUCLEOTIDE SEQUENCE [LARGE SCALE GENOMIC DNA]</scope>
    <source>
        <strain evidence="3 4">CBS 200.50</strain>
    </source>
</reference>
<comment type="caution">
    <text evidence="3">The sequence shown here is derived from an EMBL/GenBank/DDBJ whole genome shotgun (WGS) entry which is preliminary data.</text>
</comment>
<keyword evidence="4" id="KW-1185">Reference proteome</keyword>
<gene>
    <name evidence="3" type="ORF">H072_2434</name>
</gene>
<dbReference type="HOGENOM" id="CLU_792315_0_0_1"/>
<organism evidence="3 4">
    <name type="scientific">Dactylellina haptotyla (strain CBS 200.50)</name>
    <name type="common">Nematode-trapping fungus</name>
    <name type="synonym">Monacrosporium haptotylum</name>
    <dbReference type="NCBI Taxonomy" id="1284197"/>
    <lineage>
        <taxon>Eukaryota</taxon>
        <taxon>Fungi</taxon>
        <taxon>Dikarya</taxon>
        <taxon>Ascomycota</taxon>
        <taxon>Pezizomycotina</taxon>
        <taxon>Orbiliomycetes</taxon>
        <taxon>Orbiliales</taxon>
        <taxon>Orbiliaceae</taxon>
        <taxon>Dactylellina</taxon>
    </lineage>
</organism>
<dbReference type="OMA" id="HEADECT"/>
<keyword evidence="2" id="KW-0472">Membrane</keyword>
<evidence type="ECO:0000256" key="2">
    <source>
        <dbReference type="SAM" id="Phobius"/>
    </source>
</evidence>
<dbReference type="AlphaFoldDB" id="S8AL18"/>
<protein>
    <submittedName>
        <fullName evidence="3">Uncharacterized protein</fullName>
    </submittedName>
</protein>
<reference evidence="4" key="2">
    <citation type="submission" date="2013-04" db="EMBL/GenBank/DDBJ databases">
        <title>Genomic mechanisms accounting for the adaptation to parasitism in nematode-trapping fungi.</title>
        <authorList>
            <person name="Ahren D.G."/>
        </authorList>
    </citation>
    <scope>NUCLEOTIDE SEQUENCE [LARGE SCALE GENOMIC DNA]</scope>
    <source>
        <strain evidence="4">CBS 200.50</strain>
    </source>
</reference>
<name>S8AL18_DACHA</name>
<feature type="transmembrane region" description="Helical" evidence="2">
    <location>
        <begin position="309"/>
        <end position="329"/>
    </location>
</feature>
<dbReference type="OrthoDB" id="5392495at2759"/>
<dbReference type="Proteomes" id="UP000015100">
    <property type="component" value="Unassembled WGS sequence"/>
</dbReference>
<dbReference type="EMBL" id="AQGS01000071">
    <property type="protein sequence ID" value="EPS43640.1"/>
    <property type="molecule type" value="Genomic_DNA"/>
</dbReference>
<evidence type="ECO:0000313" key="3">
    <source>
        <dbReference type="EMBL" id="EPS43640.1"/>
    </source>
</evidence>
<keyword evidence="2" id="KW-1133">Transmembrane helix</keyword>
<evidence type="ECO:0000256" key="1">
    <source>
        <dbReference type="SAM" id="MobiDB-lite"/>
    </source>
</evidence>
<evidence type="ECO:0000313" key="4">
    <source>
        <dbReference type="Proteomes" id="UP000015100"/>
    </source>
</evidence>
<proteinExistence type="predicted"/>
<feature type="compositionally biased region" description="Polar residues" evidence="1">
    <location>
        <begin position="34"/>
        <end position="47"/>
    </location>
</feature>
<keyword evidence="2" id="KW-0812">Transmembrane</keyword>
<feature type="region of interest" description="Disordered" evidence="1">
    <location>
        <begin position="1"/>
        <end position="65"/>
    </location>
</feature>